<dbReference type="Pfam" id="PF07859">
    <property type="entry name" value="Abhydrolase_3"/>
    <property type="match status" value="1"/>
</dbReference>
<keyword evidence="4" id="KW-0472">Membrane</keyword>
<comment type="similarity">
    <text evidence="1">Belongs to the 'GDXG' lipolytic enzyme family.</text>
</comment>
<dbReference type="PANTHER" id="PTHR48081:SF26">
    <property type="entry name" value="ALPHA_BETA HYDROLASE FOLD-3 DOMAIN-CONTAINING PROTEIN"/>
    <property type="match status" value="1"/>
</dbReference>
<dbReference type="SUPFAM" id="SSF53474">
    <property type="entry name" value="alpha/beta-Hydrolases"/>
    <property type="match status" value="1"/>
</dbReference>
<dbReference type="AlphaFoldDB" id="A0A9P6L3K3"/>
<dbReference type="Proteomes" id="UP000736335">
    <property type="component" value="Unassembled WGS sequence"/>
</dbReference>
<feature type="active site" evidence="3">
    <location>
        <position position="230"/>
    </location>
</feature>
<dbReference type="Gene3D" id="3.40.50.1820">
    <property type="entry name" value="alpha/beta hydrolase"/>
    <property type="match status" value="1"/>
</dbReference>
<protein>
    <submittedName>
        <fullName evidence="6">Alpha/beta-hydrolase</fullName>
    </submittedName>
</protein>
<name>A0A9P6L3K3_9AGAM</name>
<dbReference type="InterPro" id="IPR033140">
    <property type="entry name" value="Lipase_GDXG_put_SER_AS"/>
</dbReference>
<dbReference type="PANTHER" id="PTHR48081">
    <property type="entry name" value="AB HYDROLASE SUPERFAMILY PROTEIN C4A8.06C"/>
    <property type="match status" value="1"/>
</dbReference>
<sequence length="423" mass="46975">MAVPQRQPLWAIYLIGFLIALLFFKLPWWLAYYSLRANRPRKSWTLRRTIHVQIFRQVTKLFMEFGIADGRDLSMEVPQKELEPLNARFVWIPELEDDLVGIVAEHAARAGVKSIAIPAYWMLREGSKWSPEHEKAQKDEKVVLYFHGGSFAAGSAYPSHMTAAIPKGLLKYSTSLSRVLSVDYRLSSGPPTFGPVNPFPCAVIDAIAAYRYLVCEMGFLPQNITVAGDSAGGNIALAVTRYVVENRLPHLPPPGGLIPASPVTDMSSSHASADSSHYLNAASDIFDLSPYPYLRSDDFRGYVGEIDAEGTKENRYLSPASKFAIPPDVDGDIRLFSGFPRSYIIGGGAEQLFDDIVALAEKMKEDGVDVTVDFPPDAIHAYFLFYWHEPERTESLVKCAAWLDGRPAEVDVELAGQRGDDLV</sequence>
<keyword evidence="4" id="KW-0812">Transmembrane</keyword>
<accession>A0A9P6L3K3</accession>
<reference evidence="6" key="2">
    <citation type="submission" date="2020-11" db="EMBL/GenBank/DDBJ databases">
        <authorList>
            <consortium name="DOE Joint Genome Institute"/>
            <person name="Kuo A."/>
            <person name="Miyauchi S."/>
            <person name="Kiss E."/>
            <person name="Drula E."/>
            <person name="Kohler A."/>
            <person name="Sanchez-Garcia M."/>
            <person name="Andreopoulos B."/>
            <person name="Barry K.W."/>
            <person name="Bonito G."/>
            <person name="Buee M."/>
            <person name="Carver A."/>
            <person name="Chen C."/>
            <person name="Cichocki N."/>
            <person name="Clum A."/>
            <person name="Culley D."/>
            <person name="Crous P.W."/>
            <person name="Fauchery L."/>
            <person name="Girlanda M."/>
            <person name="Hayes R."/>
            <person name="Keri Z."/>
            <person name="Labutti K."/>
            <person name="Lipzen A."/>
            <person name="Lombard V."/>
            <person name="Magnuson J."/>
            <person name="Maillard F."/>
            <person name="Morin E."/>
            <person name="Murat C."/>
            <person name="Nolan M."/>
            <person name="Ohm R."/>
            <person name="Pangilinan J."/>
            <person name="Pereira M."/>
            <person name="Perotto S."/>
            <person name="Peter M."/>
            <person name="Riley R."/>
            <person name="Sitrit Y."/>
            <person name="Stielow B."/>
            <person name="Szollosi G."/>
            <person name="Zifcakova L."/>
            <person name="Stursova M."/>
            <person name="Spatafora J.W."/>
            <person name="Tedersoo L."/>
            <person name="Vaario L.-M."/>
            <person name="Yamada A."/>
            <person name="Yan M."/>
            <person name="Wang P."/>
            <person name="Xu J."/>
            <person name="Bruns T."/>
            <person name="Baldrian P."/>
            <person name="Vilgalys R."/>
            <person name="Henrissat B."/>
            <person name="Grigoriev I.V."/>
            <person name="Hibbett D."/>
            <person name="Nagy L.G."/>
            <person name="Martin F.M."/>
        </authorList>
    </citation>
    <scope>NUCLEOTIDE SEQUENCE</scope>
    <source>
        <strain evidence="6">UH-Tt-Lm1</strain>
    </source>
</reference>
<evidence type="ECO:0000256" key="3">
    <source>
        <dbReference type="PROSITE-ProRule" id="PRU10038"/>
    </source>
</evidence>
<dbReference type="InterPro" id="IPR050300">
    <property type="entry name" value="GDXG_lipolytic_enzyme"/>
</dbReference>
<evidence type="ECO:0000256" key="4">
    <source>
        <dbReference type="SAM" id="Phobius"/>
    </source>
</evidence>
<proteinExistence type="inferred from homology"/>
<evidence type="ECO:0000259" key="5">
    <source>
        <dbReference type="Pfam" id="PF07859"/>
    </source>
</evidence>
<feature type="transmembrane region" description="Helical" evidence="4">
    <location>
        <begin position="12"/>
        <end position="33"/>
    </location>
</feature>
<dbReference type="OrthoDB" id="2152029at2759"/>
<evidence type="ECO:0000256" key="2">
    <source>
        <dbReference type="ARBA" id="ARBA00022801"/>
    </source>
</evidence>
<keyword evidence="7" id="KW-1185">Reference proteome</keyword>
<keyword evidence="2" id="KW-0378">Hydrolase</keyword>
<keyword evidence="4" id="KW-1133">Transmembrane helix</keyword>
<feature type="domain" description="Alpha/beta hydrolase fold-3" evidence="5">
    <location>
        <begin position="143"/>
        <end position="383"/>
    </location>
</feature>
<dbReference type="InterPro" id="IPR013094">
    <property type="entry name" value="AB_hydrolase_3"/>
</dbReference>
<reference evidence="6" key="1">
    <citation type="journal article" date="2020" name="Nat. Commun.">
        <title>Large-scale genome sequencing of mycorrhizal fungi provides insights into the early evolution of symbiotic traits.</title>
        <authorList>
            <person name="Miyauchi S."/>
            <person name="Kiss E."/>
            <person name="Kuo A."/>
            <person name="Drula E."/>
            <person name="Kohler A."/>
            <person name="Sanchez-Garcia M."/>
            <person name="Morin E."/>
            <person name="Andreopoulos B."/>
            <person name="Barry K.W."/>
            <person name="Bonito G."/>
            <person name="Buee M."/>
            <person name="Carver A."/>
            <person name="Chen C."/>
            <person name="Cichocki N."/>
            <person name="Clum A."/>
            <person name="Culley D."/>
            <person name="Crous P.W."/>
            <person name="Fauchery L."/>
            <person name="Girlanda M."/>
            <person name="Hayes R.D."/>
            <person name="Keri Z."/>
            <person name="LaButti K."/>
            <person name="Lipzen A."/>
            <person name="Lombard V."/>
            <person name="Magnuson J."/>
            <person name="Maillard F."/>
            <person name="Murat C."/>
            <person name="Nolan M."/>
            <person name="Ohm R.A."/>
            <person name="Pangilinan J."/>
            <person name="Pereira M.F."/>
            <person name="Perotto S."/>
            <person name="Peter M."/>
            <person name="Pfister S."/>
            <person name="Riley R."/>
            <person name="Sitrit Y."/>
            <person name="Stielow J.B."/>
            <person name="Szollosi G."/>
            <person name="Zifcakova L."/>
            <person name="Stursova M."/>
            <person name="Spatafora J.W."/>
            <person name="Tedersoo L."/>
            <person name="Vaario L.M."/>
            <person name="Yamada A."/>
            <person name="Yan M."/>
            <person name="Wang P."/>
            <person name="Xu J."/>
            <person name="Bruns T."/>
            <person name="Baldrian P."/>
            <person name="Vilgalys R."/>
            <person name="Dunand C."/>
            <person name="Henrissat B."/>
            <person name="Grigoriev I.V."/>
            <person name="Hibbett D."/>
            <person name="Nagy L.G."/>
            <person name="Martin F.M."/>
        </authorList>
    </citation>
    <scope>NUCLEOTIDE SEQUENCE</scope>
    <source>
        <strain evidence="6">UH-Tt-Lm1</strain>
    </source>
</reference>
<gene>
    <name evidence="6" type="ORF">BJ322DRAFT_283501</name>
</gene>
<dbReference type="EMBL" id="WIUZ02000015">
    <property type="protein sequence ID" value="KAF9780789.1"/>
    <property type="molecule type" value="Genomic_DNA"/>
</dbReference>
<evidence type="ECO:0000313" key="6">
    <source>
        <dbReference type="EMBL" id="KAF9780789.1"/>
    </source>
</evidence>
<dbReference type="InterPro" id="IPR029058">
    <property type="entry name" value="AB_hydrolase_fold"/>
</dbReference>
<evidence type="ECO:0000313" key="7">
    <source>
        <dbReference type="Proteomes" id="UP000736335"/>
    </source>
</evidence>
<dbReference type="PROSITE" id="PS01174">
    <property type="entry name" value="LIPASE_GDXG_SER"/>
    <property type="match status" value="1"/>
</dbReference>
<comment type="caution">
    <text evidence="6">The sequence shown here is derived from an EMBL/GenBank/DDBJ whole genome shotgun (WGS) entry which is preliminary data.</text>
</comment>
<evidence type="ECO:0000256" key="1">
    <source>
        <dbReference type="ARBA" id="ARBA00010515"/>
    </source>
</evidence>
<organism evidence="6 7">
    <name type="scientific">Thelephora terrestris</name>
    <dbReference type="NCBI Taxonomy" id="56493"/>
    <lineage>
        <taxon>Eukaryota</taxon>
        <taxon>Fungi</taxon>
        <taxon>Dikarya</taxon>
        <taxon>Basidiomycota</taxon>
        <taxon>Agaricomycotina</taxon>
        <taxon>Agaricomycetes</taxon>
        <taxon>Thelephorales</taxon>
        <taxon>Thelephoraceae</taxon>
        <taxon>Thelephora</taxon>
    </lineage>
</organism>
<dbReference type="GO" id="GO:0016787">
    <property type="term" value="F:hydrolase activity"/>
    <property type="evidence" value="ECO:0007669"/>
    <property type="project" value="UniProtKB-KW"/>
</dbReference>